<accession>A0ABV4VD21</accession>
<reference evidence="3 4" key="1">
    <citation type="submission" date="2024-09" db="EMBL/GenBank/DDBJ databases">
        <authorList>
            <person name="Makale K.P.P."/>
            <person name="Makhzoum A."/>
            <person name="Rantong G."/>
            <person name="Rahube T.O."/>
        </authorList>
    </citation>
    <scope>NUCLEOTIDE SEQUENCE [LARGE SCALE GENOMIC DNA]</scope>
    <source>
        <strain evidence="3 4">KM_D13</strain>
    </source>
</reference>
<comment type="caution">
    <text evidence="3">The sequence shown here is derived from an EMBL/GenBank/DDBJ whole genome shotgun (WGS) entry which is preliminary data.</text>
</comment>
<dbReference type="Pfam" id="PF02371">
    <property type="entry name" value="Transposase_20"/>
    <property type="match status" value="1"/>
</dbReference>
<evidence type="ECO:0000259" key="2">
    <source>
        <dbReference type="Pfam" id="PF02371"/>
    </source>
</evidence>
<dbReference type="InterPro" id="IPR047650">
    <property type="entry name" value="Transpos_IS110"/>
</dbReference>
<gene>
    <name evidence="3" type="ORF">ACEU3E_35905</name>
</gene>
<evidence type="ECO:0000313" key="4">
    <source>
        <dbReference type="Proteomes" id="UP001575622"/>
    </source>
</evidence>
<dbReference type="InterPro" id="IPR003346">
    <property type="entry name" value="Transposase_20"/>
</dbReference>
<proteinExistence type="predicted"/>
<feature type="domain" description="Transposase IS110-like N-terminal" evidence="1">
    <location>
        <begin position="5"/>
        <end position="163"/>
    </location>
</feature>
<keyword evidence="4" id="KW-1185">Reference proteome</keyword>
<dbReference type="RefSeq" id="WP_373957308.1">
    <property type="nucleotide sequence ID" value="NZ_JBHDLN010000050.1"/>
</dbReference>
<protein>
    <submittedName>
        <fullName evidence="3">IS110 family transposase</fullName>
    </submittedName>
</protein>
<name>A0ABV4VD21_9BACL</name>
<sequence>MGPVVGLDVSKGTSMLQAFTDRNKPYGKIVSITHTEEGFECLSDLLEELKRITGLEPAVVLEATGHYHRGLVAYLERGEYRHYIVNPLQSKRAKGTQLRKVKTDAVDAWHLAEMFYRGDIQPHRTWAEEIAELQHLTRQHEFMTSLLVQAKQNARALMDQVCPSYEGVFHNLFSITSLQVLRYLLKGDTITAEMIRKTAGSSHGEAWIRGKVERIQALPSLSMTSKAQQTALLCMVEMVLAQQEQLRQLEIAIEETALTLPEVGLLKTIPGVGDKLAAALAAEIGDAAQFKDPKQLVAYAGLDPGVHSSGKFTASSNRISKRGSKRLRRALYVAVQCGLRNGVNERLKTYYEKKRKEGKPYKVVVIACANKLLHHVYAILIKGEPYRT</sequence>
<dbReference type="NCBIfam" id="NF033542">
    <property type="entry name" value="transpos_IS110"/>
    <property type="match status" value="1"/>
</dbReference>
<dbReference type="EMBL" id="JBHDLN010000050">
    <property type="protein sequence ID" value="MFB0847535.1"/>
    <property type="molecule type" value="Genomic_DNA"/>
</dbReference>
<dbReference type="PANTHER" id="PTHR33055">
    <property type="entry name" value="TRANSPOSASE FOR INSERTION SEQUENCE ELEMENT IS1111A"/>
    <property type="match status" value="1"/>
</dbReference>
<evidence type="ECO:0000259" key="1">
    <source>
        <dbReference type="Pfam" id="PF01548"/>
    </source>
</evidence>
<dbReference type="Pfam" id="PF01548">
    <property type="entry name" value="DEDD_Tnp_IS110"/>
    <property type="match status" value="1"/>
</dbReference>
<dbReference type="InterPro" id="IPR002525">
    <property type="entry name" value="Transp_IS110-like_N"/>
</dbReference>
<evidence type="ECO:0000313" key="3">
    <source>
        <dbReference type="EMBL" id="MFB0847535.1"/>
    </source>
</evidence>
<organism evidence="3 4">
    <name type="scientific">Paenibacillus oleatilyticus</name>
    <dbReference type="NCBI Taxonomy" id="2594886"/>
    <lineage>
        <taxon>Bacteria</taxon>
        <taxon>Bacillati</taxon>
        <taxon>Bacillota</taxon>
        <taxon>Bacilli</taxon>
        <taxon>Bacillales</taxon>
        <taxon>Paenibacillaceae</taxon>
        <taxon>Paenibacillus</taxon>
    </lineage>
</organism>
<dbReference type="Proteomes" id="UP001575622">
    <property type="component" value="Unassembled WGS sequence"/>
</dbReference>
<feature type="domain" description="Transposase IS116/IS110/IS902 C-terminal" evidence="2">
    <location>
        <begin position="265"/>
        <end position="352"/>
    </location>
</feature>